<feature type="chain" id="PRO_5042225476" evidence="1">
    <location>
        <begin position="23"/>
        <end position="131"/>
    </location>
</feature>
<dbReference type="PROSITE" id="PS50904">
    <property type="entry name" value="PRELI_MSF1"/>
    <property type="match status" value="1"/>
</dbReference>
<feature type="signal peptide" evidence="1">
    <location>
        <begin position="1"/>
        <end position="22"/>
    </location>
</feature>
<name>A0AAD9QHL8_ACRCE</name>
<evidence type="ECO:0000259" key="2">
    <source>
        <dbReference type="PROSITE" id="PS50904"/>
    </source>
</evidence>
<sequence length="131" mass="14988">MIAQRKHVLGVVLVKFVGSRIACVVEESIVDPEAKTLTTYTKNITYTRLMVVEEKCIFSIHPTNKEWITCKKQSWITSNVFGFSRAVERFGVERYKLNASKALKGLQFVLEKMFVPERPPRPLPLPVPHLS</sequence>
<proteinExistence type="predicted"/>
<dbReference type="PANTHER" id="PTHR11158">
    <property type="entry name" value="MSF1/PX19 RELATED"/>
    <property type="match status" value="1"/>
</dbReference>
<evidence type="ECO:0000313" key="3">
    <source>
        <dbReference type="EMBL" id="KAK2561491.1"/>
    </source>
</evidence>
<accession>A0AAD9QHL8</accession>
<dbReference type="GO" id="GO:0005758">
    <property type="term" value="C:mitochondrial intermembrane space"/>
    <property type="evidence" value="ECO:0007669"/>
    <property type="project" value="InterPro"/>
</dbReference>
<keyword evidence="1" id="KW-0732">Signal</keyword>
<dbReference type="Pfam" id="PF04707">
    <property type="entry name" value="PRELI"/>
    <property type="match status" value="1"/>
</dbReference>
<comment type="caution">
    <text evidence="3">The sequence shown here is derived from an EMBL/GenBank/DDBJ whole genome shotgun (WGS) entry which is preliminary data.</text>
</comment>
<feature type="domain" description="PRELI/MSF1" evidence="2">
    <location>
        <begin position="1"/>
        <end position="118"/>
    </location>
</feature>
<organism evidence="3 4">
    <name type="scientific">Acropora cervicornis</name>
    <name type="common">Staghorn coral</name>
    <dbReference type="NCBI Taxonomy" id="6130"/>
    <lineage>
        <taxon>Eukaryota</taxon>
        <taxon>Metazoa</taxon>
        <taxon>Cnidaria</taxon>
        <taxon>Anthozoa</taxon>
        <taxon>Hexacorallia</taxon>
        <taxon>Scleractinia</taxon>
        <taxon>Astrocoeniina</taxon>
        <taxon>Acroporidae</taxon>
        <taxon>Acropora</taxon>
    </lineage>
</organism>
<reference evidence="3" key="1">
    <citation type="journal article" date="2023" name="G3 (Bethesda)">
        <title>Whole genome assembly and annotation of the endangered Caribbean coral Acropora cervicornis.</title>
        <authorList>
            <person name="Selwyn J.D."/>
            <person name="Vollmer S.V."/>
        </authorList>
    </citation>
    <scope>NUCLEOTIDE SEQUENCE</scope>
    <source>
        <strain evidence="3">K2</strain>
    </source>
</reference>
<dbReference type="EMBL" id="JARQWQ010000032">
    <property type="protein sequence ID" value="KAK2561491.1"/>
    <property type="molecule type" value="Genomic_DNA"/>
</dbReference>
<dbReference type="AlphaFoldDB" id="A0AAD9QHL8"/>
<evidence type="ECO:0000313" key="4">
    <source>
        <dbReference type="Proteomes" id="UP001249851"/>
    </source>
</evidence>
<dbReference type="InterPro" id="IPR037365">
    <property type="entry name" value="Slowmo/Ups"/>
</dbReference>
<evidence type="ECO:0000256" key="1">
    <source>
        <dbReference type="SAM" id="SignalP"/>
    </source>
</evidence>
<protein>
    <submittedName>
        <fullName evidence="3">PRELI domain-containing protein 1</fullName>
    </submittedName>
</protein>
<reference evidence="3" key="2">
    <citation type="journal article" date="2023" name="Science">
        <title>Genomic signatures of disease resistance in endangered staghorn corals.</title>
        <authorList>
            <person name="Vollmer S.V."/>
            <person name="Selwyn J.D."/>
            <person name="Despard B.A."/>
            <person name="Roesel C.L."/>
        </authorList>
    </citation>
    <scope>NUCLEOTIDE SEQUENCE</scope>
    <source>
        <strain evidence="3">K2</strain>
    </source>
</reference>
<keyword evidence="4" id="KW-1185">Reference proteome</keyword>
<gene>
    <name evidence="3" type="ORF">P5673_015462</name>
</gene>
<dbReference type="InterPro" id="IPR006797">
    <property type="entry name" value="PRELI/MSF1_dom"/>
</dbReference>
<dbReference type="Proteomes" id="UP001249851">
    <property type="component" value="Unassembled WGS sequence"/>
</dbReference>